<evidence type="ECO:0000313" key="1">
    <source>
        <dbReference type="EMBL" id="GAA0153216.1"/>
    </source>
</evidence>
<evidence type="ECO:0000313" key="2">
    <source>
        <dbReference type="Proteomes" id="UP001454036"/>
    </source>
</evidence>
<sequence length="165" mass="19092">MEEITGSGQNLSNFLKNMWHELDLYLEHDQICSACNIKFVKRKEKDRVFEFLQGLNNELDEARGRILATKPFLSTDEAFDEVRREETRRRVMLTPTEPKRTEISALIAHRTQANEGPVALIVNKGKSNFDSKGGRRSERPWIRQLGRRLAVLRFGMTSITLLMNT</sequence>
<dbReference type="PANTHER" id="PTHR34222:SF40">
    <property type="match status" value="1"/>
</dbReference>
<proteinExistence type="predicted"/>
<keyword evidence="2" id="KW-1185">Reference proteome</keyword>
<gene>
    <name evidence="1" type="ORF">LIER_11511</name>
</gene>
<dbReference type="Proteomes" id="UP001454036">
    <property type="component" value="Unassembled WGS sequence"/>
</dbReference>
<dbReference type="EMBL" id="BAABME010002135">
    <property type="protein sequence ID" value="GAA0153216.1"/>
    <property type="molecule type" value="Genomic_DNA"/>
</dbReference>
<dbReference type="AlphaFoldDB" id="A0AAV3PR69"/>
<organism evidence="1 2">
    <name type="scientific">Lithospermum erythrorhizon</name>
    <name type="common">Purple gromwell</name>
    <name type="synonym">Lithospermum officinale var. erythrorhizon</name>
    <dbReference type="NCBI Taxonomy" id="34254"/>
    <lineage>
        <taxon>Eukaryota</taxon>
        <taxon>Viridiplantae</taxon>
        <taxon>Streptophyta</taxon>
        <taxon>Embryophyta</taxon>
        <taxon>Tracheophyta</taxon>
        <taxon>Spermatophyta</taxon>
        <taxon>Magnoliopsida</taxon>
        <taxon>eudicotyledons</taxon>
        <taxon>Gunneridae</taxon>
        <taxon>Pentapetalae</taxon>
        <taxon>asterids</taxon>
        <taxon>lamiids</taxon>
        <taxon>Boraginales</taxon>
        <taxon>Boraginaceae</taxon>
        <taxon>Boraginoideae</taxon>
        <taxon>Lithospermeae</taxon>
        <taxon>Lithospermum</taxon>
    </lineage>
</organism>
<accession>A0AAV3PR69</accession>
<comment type="caution">
    <text evidence="1">The sequence shown here is derived from an EMBL/GenBank/DDBJ whole genome shotgun (WGS) entry which is preliminary data.</text>
</comment>
<protein>
    <submittedName>
        <fullName evidence="1">Uncharacterized protein</fullName>
    </submittedName>
</protein>
<name>A0AAV3PR69_LITER</name>
<reference evidence="1 2" key="1">
    <citation type="submission" date="2024-01" db="EMBL/GenBank/DDBJ databases">
        <title>The complete chloroplast genome sequence of Lithospermum erythrorhizon: insights into the phylogenetic relationship among Boraginaceae species and the maternal lineages of purple gromwells.</title>
        <authorList>
            <person name="Okada T."/>
            <person name="Watanabe K."/>
        </authorList>
    </citation>
    <scope>NUCLEOTIDE SEQUENCE [LARGE SCALE GENOMIC DNA]</scope>
</reference>
<dbReference type="PANTHER" id="PTHR34222">
    <property type="entry name" value="GAG_PRE-INTEGRS DOMAIN-CONTAINING PROTEIN"/>
    <property type="match status" value="1"/>
</dbReference>